<dbReference type="AlphaFoldDB" id="A0A069RCL1"/>
<dbReference type="Proteomes" id="UP000027946">
    <property type="component" value="Unassembled WGS sequence"/>
</dbReference>
<proteinExistence type="predicted"/>
<dbReference type="RefSeq" id="WP_038265890.1">
    <property type="nucleotide sequence ID" value="NZ_FSRH01000005.1"/>
</dbReference>
<accession>A0A069RCL1</accession>
<keyword evidence="2" id="KW-1185">Reference proteome</keyword>
<evidence type="ECO:0000313" key="2">
    <source>
        <dbReference type="Proteomes" id="UP000027946"/>
    </source>
</evidence>
<organism evidence="1 2">
    <name type="scientific">Peptoclostridium litorale DSM 5388</name>
    <dbReference type="NCBI Taxonomy" id="1121324"/>
    <lineage>
        <taxon>Bacteria</taxon>
        <taxon>Bacillati</taxon>
        <taxon>Bacillota</taxon>
        <taxon>Clostridia</taxon>
        <taxon>Peptostreptococcales</taxon>
        <taxon>Peptoclostridiaceae</taxon>
        <taxon>Peptoclostridium</taxon>
    </lineage>
</organism>
<protein>
    <submittedName>
        <fullName evidence="1">Uncharacterized protein</fullName>
    </submittedName>
</protein>
<dbReference type="EMBL" id="JJMM01000013">
    <property type="protein sequence ID" value="KDR94761.1"/>
    <property type="molecule type" value="Genomic_DNA"/>
</dbReference>
<name>A0A069RCL1_PEPLI</name>
<gene>
    <name evidence="1" type="ORF">CLIT_13c00830</name>
</gene>
<dbReference type="STRING" id="1121324.CLIT_13c00830"/>
<evidence type="ECO:0000313" key="1">
    <source>
        <dbReference type="EMBL" id="KDR94761.1"/>
    </source>
</evidence>
<reference evidence="1 2" key="1">
    <citation type="submission" date="2014-03" db="EMBL/GenBank/DDBJ databases">
        <title>Genome sequence of Clostridium litorale W6, DSM 5388.</title>
        <authorList>
            <person name="Poehlein A."/>
            <person name="Jagirdar A."/>
            <person name="Khonsari B."/>
            <person name="Chibani C.M."/>
            <person name="Gutierrez Gutierrez D.A."/>
            <person name="Davydova E."/>
            <person name="Alghaithi H.S."/>
            <person name="Nair K.P."/>
            <person name="Dhamotharan K."/>
            <person name="Chandran L."/>
            <person name="G W."/>
            <person name="Daniel R."/>
        </authorList>
    </citation>
    <scope>NUCLEOTIDE SEQUENCE [LARGE SCALE GENOMIC DNA]</scope>
    <source>
        <strain evidence="1 2">W6</strain>
    </source>
</reference>
<sequence>MGVVEETEILIKGIYKGKLKDIDIRIINLLQNTMNQKIEDQSRFLNVIKEIEIAMINKDYQYISDLLKFEMLCIVN</sequence>
<comment type="caution">
    <text evidence="1">The sequence shown here is derived from an EMBL/GenBank/DDBJ whole genome shotgun (WGS) entry which is preliminary data.</text>
</comment>